<comment type="caution">
    <text evidence="2">The sequence shown here is derived from an EMBL/GenBank/DDBJ whole genome shotgun (WGS) entry which is preliminary data.</text>
</comment>
<feature type="region of interest" description="Disordered" evidence="1">
    <location>
        <begin position="194"/>
        <end position="213"/>
    </location>
</feature>
<dbReference type="EMBL" id="WTPX01000185">
    <property type="protein sequence ID" value="NNJ27697.1"/>
    <property type="molecule type" value="Genomic_DNA"/>
</dbReference>
<keyword evidence="3" id="KW-1185">Reference proteome</keyword>
<organism evidence="2 3">
    <name type="scientific">Alienimonas chondri</name>
    <dbReference type="NCBI Taxonomy" id="2681879"/>
    <lineage>
        <taxon>Bacteria</taxon>
        <taxon>Pseudomonadati</taxon>
        <taxon>Planctomycetota</taxon>
        <taxon>Planctomycetia</taxon>
        <taxon>Planctomycetales</taxon>
        <taxon>Planctomycetaceae</taxon>
        <taxon>Alienimonas</taxon>
    </lineage>
</organism>
<reference evidence="2 3" key="1">
    <citation type="journal article" date="2020" name="Syst. Appl. Microbiol.">
        <title>Alienimonas chondri sp. nov., a novel planctomycete isolated from the biofilm of the red alga Chondrus crispus.</title>
        <authorList>
            <person name="Vitorino I."/>
            <person name="Albuquerque L."/>
            <person name="Wiegand S."/>
            <person name="Kallscheuer N."/>
            <person name="da Costa M.S."/>
            <person name="Lobo-da-Cunha A."/>
            <person name="Jogler C."/>
            <person name="Lage O.M."/>
        </authorList>
    </citation>
    <scope>NUCLEOTIDE SEQUENCE [LARGE SCALE GENOMIC DNA]</scope>
    <source>
        <strain evidence="2 3">LzC2</strain>
    </source>
</reference>
<proteinExistence type="predicted"/>
<gene>
    <name evidence="2" type="ORF">LzC2_38050</name>
</gene>
<evidence type="ECO:0000256" key="1">
    <source>
        <dbReference type="SAM" id="MobiDB-lite"/>
    </source>
</evidence>
<dbReference type="Proteomes" id="UP000609651">
    <property type="component" value="Unassembled WGS sequence"/>
</dbReference>
<feature type="compositionally biased region" description="Basic and acidic residues" evidence="1">
    <location>
        <begin position="256"/>
        <end position="267"/>
    </location>
</feature>
<protein>
    <submittedName>
        <fullName evidence="2">Uncharacterized protein</fullName>
    </submittedName>
</protein>
<accession>A0ABX1VIW0</accession>
<evidence type="ECO:0000313" key="3">
    <source>
        <dbReference type="Proteomes" id="UP000609651"/>
    </source>
</evidence>
<sequence length="267" mass="27486">MPRRTVQQDLIPLNPQTAASPAPVHAGFLQGDVQQHVAAGRIGVRHVALVRPPRRRRFLSGGRGRRIALRGAGRLLVRPGHPVRLAVLILGRFRGLGAGGLPRSGDLGGASEEGGGEAPVANVVHRELVRSGVRRGRFLRFHELAGELEVGVVLGSTARPGPLGVELGGTGGVQFRQGLVLNLGTSLVHLGEPIRDVGPHESAATPTADQPGPDVFAAARASHVAGGSAGAGGSVLRTGPGAGLRSGADGRVSHARRGEESKRPPPD</sequence>
<name>A0ABX1VIW0_9PLAN</name>
<feature type="region of interest" description="Disordered" evidence="1">
    <location>
        <begin position="221"/>
        <end position="267"/>
    </location>
</feature>
<evidence type="ECO:0000313" key="2">
    <source>
        <dbReference type="EMBL" id="NNJ27697.1"/>
    </source>
</evidence>